<keyword evidence="3" id="KW-0597">Phosphoprotein</keyword>
<evidence type="ECO:0000256" key="6">
    <source>
        <dbReference type="ARBA" id="ARBA00022777"/>
    </source>
</evidence>
<evidence type="ECO:0000256" key="9">
    <source>
        <dbReference type="SAM" id="Coils"/>
    </source>
</evidence>
<organism evidence="14 15">
    <name type="scientific">Streptomyces olivochromogenes</name>
    <dbReference type="NCBI Taxonomy" id="1963"/>
    <lineage>
        <taxon>Bacteria</taxon>
        <taxon>Bacillati</taxon>
        <taxon>Actinomycetota</taxon>
        <taxon>Actinomycetes</taxon>
        <taxon>Kitasatosporales</taxon>
        <taxon>Streptomycetaceae</taxon>
        <taxon>Streptomyces</taxon>
    </lineage>
</organism>
<dbReference type="GO" id="GO:0046983">
    <property type="term" value="F:protein dimerization activity"/>
    <property type="evidence" value="ECO:0007669"/>
    <property type="project" value="InterPro"/>
</dbReference>
<keyword evidence="4" id="KW-0808">Transferase</keyword>
<dbReference type="EC" id="2.7.13.3" evidence="2"/>
<dbReference type="GO" id="GO:0016020">
    <property type="term" value="C:membrane"/>
    <property type="evidence" value="ECO:0007669"/>
    <property type="project" value="InterPro"/>
</dbReference>
<feature type="transmembrane region" description="Helical" evidence="11">
    <location>
        <begin position="128"/>
        <end position="150"/>
    </location>
</feature>
<evidence type="ECO:0000256" key="1">
    <source>
        <dbReference type="ARBA" id="ARBA00000085"/>
    </source>
</evidence>
<evidence type="ECO:0000256" key="4">
    <source>
        <dbReference type="ARBA" id="ARBA00022679"/>
    </source>
</evidence>
<dbReference type="Pfam" id="PF02518">
    <property type="entry name" value="HATPase_c"/>
    <property type="match status" value="1"/>
</dbReference>
<dbReference type="Pfam" id="PF07730">
    <property type="entry name" value="HisKA_3"/>
    <property type="match status" value="1"/>
</dbReference>
<dbReference type="AlphaFoldDB" id="A0A250VCZ2"/>
<dbReference type="InterPro" id="IPR011712">
    <property type="entry name" value="Sig_transdc_His_kin_sub3_dim/P"/>
</dbReference>
<evidence type="ECO:0000256" key="5">
    <source>
        <dbReference type="ARBA" id="ARBA00022741"/>
    </source>
</evidence>
<keyword evidence="11" id="KW-1133">Transmembrane helix</keyword>
<feature type="transmembrane region" description="Helical" evidence="11">
    <location>
        <begin position="89"/>
        <end position="108"/>
    </location>
</feature>
<dbReference type="GO" id="GO:0005524">
    <property type="term" value="F:ATP binding"/>
    <property type="evidence" value="ECO:0007669"/>
    <property type="project" value="UniProtKB-KW"/>
</dbReference>
<keyword evidence="8" id="KW-0902">Two-component regulatory system</keyword>
<keyword evidence="5" id="KW-0547">Nucleotide-binding</keyword>
<dbReference type="PANTHER" id="PTHR24421:SF10">
    <property type="entry name" value="NITRATE_NITRITE SENSOR PROTEIN NARQ"/>
    <property type="match status" value="1"/>
</dbReference>
<gene>
    <name evidence="14" type="ORF">SO3561_03576</name>
</gene>
<keyword evidence="7" id="KW-0067">ATP-binding</keyword>
<evidence type="ECO:0000313" key="15">
    <source>
        <dbReference type="Proteomes" id="UP000217446"/>
    </source>
</evidence>
<keyword evidence="11" id="KW-0472">Membrane</keyword>
<sequence length="489" mass="51566">MPERAARGENGPVMNASIGHSSADPVGVLDPPRSDAPVPPKHPLRPRHLLGRVIGLRKGLFAHSLTLRTALEHLRLQAGPLPRPTRRNLVFDVTLTLVLAGALTEWAVESGAGRVRDAHDGIAPFAGSTQTGSVIVALALAVVATLPLALRRRYPLAVLWIVTGAAALTPHDAQRLVFYPCVVAAYSAAAYGPYRVATLASLPVTAVSVATVGTSMNSGPTSPYVSPTVPTQYVTLLILVPLVVAASGLRMWKLRADESRARMSALERERAAELRRAAEHERARIARELHDVVTHNVSVMVIQAGAARKVMDVAPDQAREALLAVEAGGRAAMAELRHAMGLLTMEAEGPEPAAAVDLAPQPGLDRLESLVGRVRESGVPVELTITGPPRALPSGVDLAAYRVVQEALTNTVKHAVGARATVTVEYGTDRLRVDVKDTGGTPDASATTTGNGRGLLGLRERLAVYGGTLDTGRRPTGGYRVTALIPLEA</sequence>
<dbReference type="CDD" id="cd16917">
    <property type="entry name" value="HATPase_UhpB-NarQ-NarX-like"/>
    <property type="match status" value="1"/>
</dbReference>
<dbReference type="GO" id="GO:0000155">
    <property type="term" value="F:phosphorelay sensor kinase activity"/>
    <property type="evidence" value="ECO:0007669"/>
    <property type="project" value="InterPro"/>
</dbReference>
<proteinExistence type="predicted"/>
<evidence type="ECO:0000256" key="11">
    <source>
        <dbReference type="SAM" id="Phobius"/>
    </source>
</evidence>
<keyword evidence="15" id="KW-1185">Reference proteome</keyword>
<feature type="transmembrane region" description="Helical" evidence="11">
    <location>
        <begin position="233"/>
        <end position="252"/>
    </location>
</feature>
<keyword evidence="6 14" id="KW-0418">Kinase</keyword>
<dbReference type="InterPro" id="IPR050482">
    <property type="entry name" value="Sensor_HK_TwoCompSys"/>
</dbReference>
<reference evidence="15" key="1">
    <citation type="submission" date="2017-05" db="EMBL/GenBank/DDBJ databases">
        <title>Streptomyces olivochromogenes NBRC 3561 whole genome shotgun sequence.</title>
        <authorList>
            <person name="Dohra H."/>
            <person name="Kodani S."/>
        </authorList>
    </citation>
    <scope>NUCLEOTIDE SEQUENCE [LARGE SCALE GENOMIC DNA]</scope>
    <source>
        <strain evidence="15">NBRC 3561</strain>
    </source>
</reference>
<feature type="region of interest" description="Disordered" evidence="10">
    <location>
        <begin position="1"/>
        <end position="44"/>
    </location>
</feature>
<dbReference type="SUPFAM" id="SSF55874">
    <property type="entry name" value="ATPase domain of HSP90 chaperone/DNA topoisomerase II/histidine kinase"/>
    <property type="match status" value="1"/>
</dbReference>
<evidence type="ECO:0000256" key="7">
    <source>
        <dbReference type="ARBA" id="ARBA00022840"/>
    </source>
</evidence>
<feature type="coiled-coil region" evidence="9">
    <location>
        <begin position="249"/>
        <end position="288"/>
    </location>
</feature>
<feature type="domain" description="Histidine kinase/HSP90-like ATPase" evidence="12">
    <location>
        <begin position="398"/>
        <end position="488"/>
    </location>
</feature>
<dbReference type="Gene3D" id="3.30.565.10">
    <property type="entry name" value="Histidine kinase-like ATPase, C-terminal domain"/>
    <property type="match status" value="1"/>
</dbReference>
<evidence type="ECO:0000313" key="14">
    <source>
        <dbReference type="EMBL" id="GAX52068.1"/>
    </source>
</evidence>
<evidence type="ECO:0000256" key="10">
    <source>
        <dbReference type="SAM" id="MobiDB-lite"/>
    </source>
</evidence>
<comment type="catalytic activity">
    <reaction evidence="1">
        <text>ATP + protein L-histidine = ADP + protein N-phospho-L-histidine.</text>
        <dbReference type="EC" id="2.7.13.3"/>
    </reaction>
</comment>
<dbReference type="EMBL" id="BDQI01000006">
    <property type="protein sequence ID" value="GAX52068.1"/>
    <property type="molecule type" value="Genomic_DNA"/>
</dbReference>
<dbReference type="Proteomes" id="UP000217446">
    <property type="component" value="Unassembled WGS sequence"/>
</dbReference>
<evidence type="ECO:0000256" key="2">
    <source>
        <dbReference type="ARBA" id="ARBA00012438"/>
    </source>
</evidence>
<name>A0A250VCZ2_STROL</name>
<evidence type="ECO:0000256" key="8">
    <source>
        <dbReference type="ARBA" id="ARBA00023012"/>
    </source>
</evidence>
<evidence type="ECO:0000259" key="12">
    <source>
        <dbReference type="Pfam" id="PF02518"/>
    </source>
</evidence>
<comment type="caution">
    <text evidence="14">The sequence shown here is derived from an EMBL/GenBank/DDBJ whole genome shotgun (WGS) entry which is preliminary data.</text>
</comment>
<feature type="domain" description="Signal transduction histidine kinase subgroup 3 dimerisation and phosphoacceptor" evidence="13">
    <location>
        <begin position="281"/>
        <end position="343"/>
    </location>
</feature>
<dbReference type="InterPro" id="IPR003594">
    <property type="entry name" value="HATPase_dom"/>
</dbReference>
<evidence type="ECO:0000259" key="13">
    <source>
        <dbReference type="Pfam" id="PF07730"/>
    </source>
</evidence>
<evidence type="ECO:0000256" key="3">
    <source>
        <dbReference type="ARBA" id="ARBA00022553"/>
    </source>
</evidence>
<keyword evidence="9" id="KW-0175">Coiled coil</keyword>
<dbReference type="PANTHER" id="PTHR24421">
    <property type="entry name" value="NITRATE/NITRITE SENSOR PROTEIN NARX-RELATED"/>
    <property type="match status" value="1"/>
</dbReference>
<accession>A0A250VCZ2</accession>
<dbReference type="Gene3D" id="1.20.5.1930">
    <property type="match status" value="1"/>
</dbReference>
<keyword evidence="11" id="KW-0812">Transmembrane</keyword>
<dbReference type="STRING" id="1963.AQJ27_24655"/>
<protein>
    <recommendedName>
        <fullName evidence="2">histidine kinase</fullName>
        <ecNumber evidence="2">2.7.13.3</ecNumber>
    </recommendedName>
</protein>
<dbReference type="InterPro" id="IPR036890">
    <property type="entry name" value="HATPase_C_sf"/>
</dbReference>